<dbReference type="InterPro" id="IPR040449">
    <property type="entry name" value="Peptidase_S66_N"/>
</dbReference>
<dbReference type="CDD" id="cd07025">
    <property type="entry name" value="Peptidase_S66"/>
    <property type="match status" value="1"/>
</dbReference>
<dbReference type="InterPro" id="IPR003507">
    <property type="entry name" value="S66_fam"/>
</dbReference>
<dbReference type="InterPro" id="IPR027461">
    <property type="entry name" value="Carboxypeptidase_A_C_sf"/>
</dbReference>
<dbReference type="Pfam" id="PF17676">
    <property type="entry name" value="Peptidase_S66C"/>
    <property type="match status" value="1"/>
</dbReference>
<dbReference type="SUPFAM" id="SSF141986">
    <property type="entry name" value="LD-carboxypeptidase A C-terminal domain-like"/>
    <property type="match status" value="1"/>
</dbReference>
<evidence type="ECO:0000256" key="1">
    <source>
        <dbReference type="ARBA" id="ARBA00010233"/>
    </source>
</evidence>
<comment type="caution">
    <text evidence="8">The sequence shown here is derived from an EMBL/GenBank/DDBJ whole genome shotgun (WGS) entry which is preliminary data.</text>
</comment>
<keyword evidence="5" id="KW-0720">Serine protease</keyword>
<comment type="similarity">
    <text evidence="1">Belongs to the peptidase S66 family.</text>
</comment>
<gene>
    <name evidence="8" type="ORF">ACFSXZ_05665</name>
</gene>
<evidence type="ECO:0000256" key="3">
    <source>
        <dbReference type="ARBA" id="ARBA00022670"/>
    </source>
</evidence>
<dbReference type="SUPFAM" id="SSF52317">
    <property type="entry name" value="Class I glutamine amidotransferase-like"/>
    <property type="match status" value="1"/>
</dbReference>
<evidence type="ECO:0000256" key="4">
    <source>
        <dbReference type="ARBA" id="ARBA00022801"/>
    </source>
</evidence>
<sequence>MIVERGLRRGDVVALVSPAGPASPEALDRAAAELADWGLVVDRLDSVRPVRKYLADTDARRAGLFQAAWTDPVVTAVIAARGGYGTHRILDLLDWEALRAAGPKIFAGSSDLTALHQAIEAHLGLPTLFSPMPAATFWDEEAKRHLHRALWAPGEEIVFSGLETVVPGTARGVLTGGTLSVLAAGAGAPEYRPPEGAIAVFEDIAEAPYRIDRLLTQLSRSGWFGKVSGIALGSWFRCGDPGEVRAVLLDRLGTLGVPVVGDLRFGHCPGAVTLPFGTRAVLDAEAGTLTVRGWATGAS</sequence>
<dbReference type="RefSeq" id="WP_378261950.1">
    <property type="nucleotide sequence ID" value="NZ_JBHUKR010000004.1"/>
</dbReference>
<dbReference type="InterPro" id="IPR040921">
    <property type="entry name" value="Peptidase_S66C"/>
</dbReference>
<dbReference type="PANTHER" id="PTHR30237:SF2">
    <property type="entry name" value="MUREIN TETRAPEPTIDE CARBOXYPEPTIDASE"/>
    <property type="match status" value="1"/>
</dbReference>
<dbReference type="EMBL" id="JBHUKR010000004">
    <property type="protein sequence ID" value="MFD2415811.1"/>
    <property type="molecule type" value="Genomic_DNA"/>
</dbReference>
<feature type="domain" description="LD-carboxypeptidase C-terminal" evidence="7">
    <location>
        <begin position="171"/>
        <end position="282"/>
    </location>
</feature>
<evidence type="ECO:0000256" key="5">
    <source>
        <dbReference type="ARBA" id="ARBA00022825"/>
    </source>
</evidence>
<name>A0ABW5FP66_9PSEU</name>
<dbReference type="PIRSF" id="PIRSF028757">
    <property type="entry name" value="LD-carboxypeptidase"/>
    <property type="match status" value="1"/>
</dbReference>
<keyword evidence="9" id="KW-1185">Reference proteome</keyword>
<dbReference type="InterPro" id="IPR027478">
    <property type="entry name" value="LdcA_N"/>
</dbReference>
<keyword evidence="4" id="KW-0378">Hydrolase</keyword>
<dbReference type="Pfam" id="PF02016">
    <property type="entry name" value="Peptidase_S66"/>
    <property type="match status" value="1"/>
</dbReference>
<proteinExistence type="inferred from homology"/>
<dbReference type="InterPro" id="IPR029062">
    <property type="entry name" value="Class_I_gatase-like"/>
</dbReference>
<feature type="domain" description="LD-carboxypeptidase N-terminal" evidence="6">
    <location>
        <begin position="13"/>
        <end position="128"/>
    </location>
</feature>
<dbReference type="Gene3D" id="3.50.30.60">
    <property type="entry name" value="LD-carboxypeptidase A C-terminal domain-like"/>
    <property type="match status" value="1"/>
</dbReference>
<evidence type="ECO:0000256" key="2">
    <source>
        <dbReference type="ARBA" id="ARBA00022645"/>
    </source>
</evidence>
<dbReference type="Proteomes" id="UP001597417">
    <property type="component" value="Unassembled WGS sequence"/>
</dbReference>
<accession>A0ABW5FP66</accession>
<reference evidence="9" key="1">
    <citation type="journal article" date="2019" name="Int. J. Syst. Evol. Microbiol.">
        <title>The Global Catalogue of Microorganisms (GCM) 10K type strain sequencing project: providing services to taxonomists for standard genome sequencing and annotation.</title>
        <authorList>
            <consortium name="The Broad Institute Genomics Platform"/>
            <consortium name="The Broad Institute Genome Sequencing Center for Infectious Disease"/>
            <person name="Wu L."/>
            <person name="Ma J."/>
        </authorList>
    </citation>
    <scope>NUCLEOTIDE SEQUENCE [LARGE SCALE GENOMIC DNA]</scope>
    <source>
        <strain evidence="9">CGMCC 4.7645</strain>
    </source>
</reference>
<evidence type="ECO:0000259" key="6">
    <source>
        <dbReference type="Pfam" id="PF02016"/>
    </source>
</evidence>
<evidence type="ECO:0000313" key="9">
    <source>
        <dbReference type="Proteomes" id="UP001597417"/>
    </source>
</evidence>
<keyword evidence="3" id="KW-0645">Protease</keyword>
<evidence type="ECO:0000259" key="7">
    <source>
        <dbReference type="Pfam" id="PF17676"/>
    </source>
</evidence>
<protein>
    <submittedName>
        <fullName evidence="8">LD-carboxypeptidase</fullName>
    </submittedName>
</protein>
<dbReference type="PANTHER" id="PTHR30237">
    <property type="entry name" value="MURAMOYLTETRAPEPTIDE CARBOXYPEPTIDASE"/>
    <property type="match status" value="1"/>
</dbReference>
<dbReference type="Gene3D" id="3.40.50.10740">
    <property type="entry name" value="Class I glutamine amidotransferase-like"/>
    <property type="match status" value="1"/>
</dbReference>
<organism evidence="8 9">
    <name type="scientific">Amycolatopsis pigmentata</name>
    <dbReference type="NCBI Taxonomy" id="450801"/>
    <lineage>
        <taxon>Bacteria</taxon>
        <taxon>Bacillati</taxon>
        <taxon>Actinomycetota</taxon>
        <taxon>Actinomycetes</taxon>
        <taxon>Pseudonocardiales</taxon>
        <taxon>Pseudonocardiaceae</taxon>
        <taxon>Amycolatopsis</taxon>
    </lineage>
</organism>
<evidence type="ECO:0000313" key="8">
    <source>
        <dbReference type="EMBL" id="MFD2415811.1"/>
    </source>
</evidence>
<keyword evidence="2" id="KW-0121">Carboxypeptidase</keyword>